<dbReference type="AlphaFoldDB" id="A0A426Y7Q7"/>
<reference evidence="1 2" key="1">
    <citation type="journal article" date="2014" name="Agronomy (Basel)">
        <title>A Draft Genome Sequence for Ensete ventricosum, the Drought-Tolerant Tree Against Hunger.</title>
        <authorList>
            <person name="Harrison J."/>
            <person name="Moore K.A."/>
            <person name="Paszkiewicz K."/>
            <person name="Jones T."/>
            <person name="Grant M."/>
            <person name="Ambacheew D."/>
            <person name="Muzemil S."/>
            <person name="Studholme D.J."/>
        </authorList>
    </citation>
    <scope>NUCLEOTIDE SEQUENCE [LARGE SCALE GENOMIC DNA]</scope>
</reference>
<name>A0A426Y7Q7_ENSVE</name>
<comment type="caution">
    <text evidence="1">The sequence shown here is derived from an EMBL/GenBank/DDBJ whole genome shotgun (WGS) entry which is preliminary data.</text>
</comment>
<dbReference type="EMBL" id="AMZH03014366">
    <property type="protein sequence ID" value="RRT47755.1"/>
    <property type="molecule type" value="Genomic_DNA"/>
</dbReference>
<sequence>MVCSLRSWAVDQWSSLEKTLSIMVYSLDKSWKQLEIWECHLFSLAIHKIIGEDSDGLLPKGFFNFCCLCVRMAV</sequence>
<evidence type="ECO:0000313" key="2">
    <source>
        <dbReference type="Proteomes" id="UP000287651"/>
    </source>
</evidence>
<gene>
    <name evidence="1" type="ORF">B296_00016162</name>
</gene>
<proteinExistence type="predicted"/>
<dbReference type="Proteomes" id="UP000287651">
    <property type="component" value="Unassembled WGS sequence"/>
</dbReference>
<accession>A0A426Y7Q7</accession>
<protein>
    <submittedName>
        <fullName evidence="1">Uncharacterized protein</fullName>
    </submittedName>
</protein>
<evidence type="ECO:0000313" key="1">
    <source>
        <dbReference type="EMBL" id="RRT47755.1"/>
    </source>
</evidence>
<organism evidence="1 2">
    <name type="scientific">Ensete ventricosum</name>
    <name type="common">Abyssinian banana</name>
    <name type="synonym">Musa ensete</name>
    <dbReference type="NCBI Taxonomy" id="4639"/>
    <lineage>
        <taxon>Eukaryota</taxon>
        <taxon>Viridiplantae</taxon>
        <taxon>Streptophyta</taxon>
        <taxon>Embryophyta</taxon>
        <taxon>Tracheophyta</taxon>
        <taxon>Spermatophyta</taxon>
        <taxon>Magnoliopsida</taxon>
        <taxon>Liliopsida</taxon>
        <taxon>Zingiberales</taxon>
        <taxon>Musaceae</taxon>
        <taxon>Ensete</taxon>
    </lineage>
</organism>